<keyword evidence="6" id="KW-0053">Apoptosis</keyword>
<keyword evidence="11" id="KW-0472">Membrane</keyword>
<comment type="catalytic activity">
    <reaction evidence="20">
        <text>hexadecanoyl-CoA + H2O = hexadecanoate + CoA + H(+)</text>
        <dbReference type="Rhea" id="RHEA:16645"/>
        <dbReference type="ChEBI" id="CHEBI:7896"/>
        <dbReference type="ChEBI" id="CHEBI:15377"/>
        <dbReference type="ChEBI" id="CHEBI:15378"/>
        <dbReference type="ChEBI" id="CHEBI:57287"/>
        <dbReference type="ChEBI" id="CHEBI:57379"/>
        <dbReference type="EC" id="3.1.2.2"/>
    </reaction>
    <physiologicalReaction direction="left-to-right" evidence="20">
        <dbReference type="Rhea" id="RHEA:16646"/>
    </physiologicalReaction>
</comment>
<organism evidence="25 26">
    <name type="scientific">Pseudonocardia alni</name>
    <name type="common">Amycolata alni</name>
    <dbReference type="NCBI Taxonomy" id="33907"/>
    <lineage>
        <taxon>Bacteria</taxon>
        <taxon>Bacillati</taxon>
        <taxon>Actinomycetota</taxon>
        <taxon>Actinomycetes</taxon>
        <taxon>Pseudonocardiales</taxon>
        <taxon>Pseudonocardiaceae</taxon>
        <taxon>Pseudonocardia</taxon>
    </lineage>
</organism>
<sequence length="167" mass="17696">MTGAQVTGRAELPRHHAGCFACGDGPGGLRMRFADPGPDSDGRARVTGAVVVADTHEGAPGLAHGGVLATAMDELFGALQHHLDGHFVTAELTTRYRAPVPLGTTLHLDAVIESVDGRKLWVRGTGRLDAPDGTVAVSATALFLGVTLDHFRRYAPEGTRFRERHAR</sequence>
<dbReference type="InterPro" id="IPR052365">
    <property type="entry name" value="THEM4/THEM5_acyl-CoA_thioest"/>
</dbReference>
<dbReference type="InterPro" id="IPR029069">
    <property type="entry name" value="HotDog_dom_sf"/>
</dbReference>
<dbReference type="AlphaFoldDB" id="A0A852W2V5"/>
<dbReference type="PANTHER" id="PTHR12418">
    <property type="entry name" value="ACYL-COENZYME A THIOESTERASE THEM4"/>
    <property type="match status" value="1"/>
</dbReference>
<evidence type="ECO:0000256" key="5">
    <source>
        <dbReference type="ARBA" id="ARBA00022490"/>
    </source>
</evidence>
<feature type="domain" description="Thioesterase" evidence="24">
    <location>
        <begin position="61"/>
        <end position="122"/>
    </location>
</feature>
<dbReference type="GO" id="GO:0005737">
    <property type="term" value="C:cytoplasm"/>
    <property type="evidence" value="ECO:0007669"/>
    <property type="project" value="UniProtKB-SubCell"/>
</dbReference>
<evidence type="ECO:0000259" key="24">
    <source>
        <dbReference type="Pfam" id="PF03061"/>
    </source>
</evidence>
<evidence type="ECO:0000256" key="11">
    <source>
        <dbReference type="ARBA" id="ARBA00023136"/>
    </source>
</evidence>
<comment type="catalytic activity">
    <reaction evidence="19">
        <text>octanoyl-CoA + H2O = octanoate + CoA + H(+)</text>
        <dbReference type="Rhea" id="RHEA:30143"/>
        <dbReference type="ChEBI" id="CHEBI:15377"/>
        <dbReference type="ChEBI" id="CHEBI:15378"/>
        <dbReference type="ChEBI" id="CHEBI:25646"/>
        <dbReference type="ChEBI" id="CHEBI:57287"/>
        <dbReference type="ChEBI" id="CHEBI:57386"/>
    </reaction>
    <physiologicalReaction direction="left-to-right" evidence="19">
        <dbReference type="Rhea" id="RHEA:30144"/>
    </physiologicalReaction>
</comment>
<gene>
    <name evidence="25" type="ORF">HDA37_003763</name>
</gene>
<comment type="catalytic activity">
    <reaction evidence="14">
        <text>(9Z)-octadecenoyl-CoA + H2O = (9Z)-octadecenoate + CoA + H(+)</text>
        <dbReference type="Rhea" id="RHEA:40139"/>
        <dbReference type="ChEBI" id="CHEBI:15377"/>
        <dbReference type="ChEBI" id="CHEBI:15378"/>
        <dbReference type="ChEBI" id="CHEBI:30823"/>
        <dbReference type="ChEBI" id="CHEBI:57287"/>
        <dbReference type="ChEBI" id="CHEBI:57387"/>
    </reaction>
    <physiologicalReaction direction="left-to-right" evidence="14">
        <dbReference type="Rhea" id="RHEA:40140"/>
    </physiologicalReaction>
</comment>
<evidence type="ECO:0000256" key="13">
    <source>
        <dbReference type="ARBA" id="ARBA00035852"/>
    </source>
</evidence>
<comment type="catalytic activity">
    <reaction evidence="23">
        <text>tetradecanoyl-CoA + H2O = tetradecanoate + CoA + H(+)</text>
        <dbReference type="Rhea" id="RHEA:40119"/>
        <dbReference type="ChEBI" id="CHEBI:15377"/>
        <dbReference type="ChEBI" id="CHEBI:15378"/>
        <dbReference type="ChEBI" id="CHEBI:30807"/>
        <dbReference type="ChEBI" id="CHEBI:57287"/>
        <dbReference type="ChEBI" id="CHEBI:57385"/>
    </reaction>
    <physiologicalReaction direction="left-to-right" evidence="23">
        <dbReference type="Rhea" id="RHEA:40120"/>
    </physiologicalReaction>
</comment>
<evidence type="ECO:0000256" key="22">
    <source>
        <dbReference type="ARBA" id="ARBA00048074"/>
    </source>
</evidence>
<evidence type="ECO:0000256" key="8">
    <source>
        <dbReference type="ARBA" id="ARBA00022832"/>
    </source>
</evidence>
<evidence type="ECO:0000256" key="4">
    <source>
        <dbReference type="ARBA" id="ARBA00022475"/>
    </source>
</evidence>
<keyword evidence="9" id="KW-0809">Transit peptide</keyword>
<dbReference type="EC" id="3.1.2.2" evidence="16"/>
<comment type="catalytic activity">
    <reaction evidence="13">
        <text>(5Z,8Z,11Z,14Z)-eicosatetraenoyl-CoA + H2O = (5Z,8Z,11Z,14Z)-eicosatetraenoate + CoA + H(+)</text>
        <dbReference type="Rhea" id="RHEA:40151"/>
        <dbReference type="ChEBI" id="CHEBI:15377"/>
        <dbReference type="ChEBI" id="CHEBI:15378"/>
        <dbReference type="ChEBI" id="CHEBI:32395"/>
        <dbReference type="ChEBI" id="CHEBI:57287"/>
        <dbReference type="ChEBI" id="CHEBI:57368"/>
    </reaction>
    <physiologicalReaction direction="left-to-right" evidence="13">
        <dbReference type="Rhea" id="RHEA:40152"/>
    </physiologicalReaction>
</comment>
<dbReference type="EMBL" id="JACCCZ010000001">
    <property type="protein sequence ID" value="NYG03478.1"/>
    <property type="molecule type" value="Genomic_DNA"/>
</dbReference>
<evidence type="ECO:0000256" key="17">
    <source>
        <dbReference type="ARBA" id="ARBA00040123"/>
    </source>
</evidence>
<evidence type="ECO:0000256" key="16">
    <source>
        <dbReference type="ARBA" id="ARBA00038848"/>
    </source>
</evidence>
<proteinExistence type="inferred from homology"/>
<dbReference type="GO" id="GO:0016787">
    <property type="term" value="F:hydrolase activity"/>
    <property type="evidence" value="ECO:0007669"/>
    <property type="project" value="UniProtKB-KW"/>
</dbReference>
<evidence type="ECO:0000256" key="19">
    <source>
        <dbReference type="ARBA" id="ARBA00047588"/>
    </source>
</evidence>
<evidence type="ECO:0000256" key="7">
    <source>
        <dbReference type="ARBA" id="ARBA00022801"/>
    </source>
</evidence>
<comment type="catalytic activity">
    <reaction evidence="21">
        <text>decanoyl-CoA + H2O = decanoate + CoA + H(+)</text>
        <dbReference type="Rhea" id="RHEA:40059"/>
        <dbReference type="ChEBI" id="CHEBI:15377"/>
        <dbReference type="ChEBI" id="CHEBI:15378"/>
        <dbReference type="ChEBI" id="CHEBI:27689"/>
        <dbReference type="ChEBI" id="CHEBI:57287"/>
        <dbReference type="ChEBI" id="CHEBI:61430"/>
    </reaction>
    <physiologicalReaction direction="left-to-right" evidence="21">
        <dbReference type="Rhea" id="RHEA:40060"/>
    </physiologicalReaction>
</comment>
<comment type="similarity">
    <text evidence="15">Belongs to the THEM4/THEM5 thioesterase family.</text>
</comment>
<evidence type="ECO:0000313" key="25">
    <source>
        <dbReference type="EMBL" id="NYG03478.1"/>
    </source>
</evidence>
<dbReference type="SUPFAM" id="SSF54637">
    <property type="entry name" value="Thioesterase/thiol ester dehydrase-isomerase"/>
    <property type="match status" value="1"/>
</dbReference>
<keyword evidence="4" id="KW-1003">Cell membrane</keyword>
<evidence type="ECO:0000256" key="18">
    <source>
        <dbReference type="ARBA" id="ARBA00043210"/>
    </source>
</evidence>
<dbReference type="RefSeq" id="WP_161152418.1">
    <property type="nucleotide sequence ID" value="NZ_BAAAJZ010000003.1"/>
</dbReference>
<evidence type="ECO:0000256" key="12">
    <source>
        <dbReference type="ARBA" id="ARBA00023273"/>
    </source>
</evidence>
<keyword evidence="12" id="KW-0966">Cell projection</keyword>
<dbReference type="GO" id="GO:0006631">
    <property type="term" value="P:fatty acid metabolic process"/>
    <property type="evidence" value="ECO:0007669"/>
    <property type="project" value="UniProtKB-KW"/>
</dbReference>
<protein>
    <recommendedName>
        <fullName evidence="17">Acyl-coenzyme A thioesterase THEM4</fullName>
        <ecNumber evidence="16">3.1.2.2</ecNumber>
    </recommendedName>
    <alternativeName>
        <fullName evidence="18">Thioesterase superfamily member 4</fullName>
    </alternativeName>
</protein>
<keyword evidence="7" id="KW-0378">Hydrolase</keyword>
<evidence type="ECO:0000256" key="10">
    <source>
        <dbReference type="ARBA" id="ARBA00023098"/>
    </source>
</evidence>
<dbReference type="InterPro" id="IPR006683">
    <property type="entry name" value="Thioestr_dom"/>
</dbReference>
<comment type="catalytic activity">
    <reaction evidence="22">
        <text>dodecanoyl-CoA + H2O = dodecanoate + CoA + H(+)</text>
        <dbReference type="Rhea" id="RHEA:30135"/>
        <dbReference type="ChEBI" id="CHEBI:15377"/>
        <dbReference type="ChEBI" id="CHEBI:15378"/>
        <dbReference type="ChEBI" id="CHEBI:18262"/>
        <dbReference type="ChEBI" id="CHEBI:57287"/>
        <dbReference type="ChEBI" id="CHEBI:57375"/>
    </reaction>
    <physiologicalReaction direction="left-to-right" evidence="22">
        <dbReference type="Rhea" id="RHEA:30136"/>
    </physiologicalReaction>
</comment>
<evidence type="ECO:0000256" key="21">
    <source>
        <dbReference type="ARBA" id="ARBA00047969"/>
    </source>
</evidence>
<dbReference type="CDD" id="cd03443">
    <property type="entry name" value="PaaI_thioesterase"/>
    <property type="match status" value="1"/>
</dbReference>
<dbReference type="PANTHER" id="PTHR12418:SF19">
    <property type="entry name" value="ACYL-COENZYME A THIOESTERASE THEM4"/>
    <property type="match status" value="1"/>
</dbReference>
<keyword evidence="26" id="KW-1185">Reference proteome</keyword>
<evidence type="ECO:0000313" key="26">
    <source>
        <dbReference type="Proteomes" id="UP000549695"/>
    </source>
</evidence>
<keyword evidence="8" id="KW-0276">Fatty acid metabolism</keyword>
<dbReference type="Gene3D" id="3.10.129.10">
    <property type="entry name" value="Hotdog Thioesterase"/>
    <property type="match status" value="1"/>
</dbReference>
<evidence type="ECO:0000256" key="6">
    <source>
        <dbReference type="ARBA" id="ARBA00022703"/>
    </source>
</evidence>
<keyword evidence="5" id="KW-0963">Cytoplasm</keyword>
<dbReference type="GeneID" id="98055491"/>
<evidence type="ECO:0000256" key="15">
    <source>
        <dbReference type="ARBA" id="ARBA00038456"/>
    </source>
</evidence>
<name>A0A852W2V5_PSEA5</name>
<evidence type="ECO:0000256" key="3">
    <source>
        <dbReference type="ARBA" id="ARBA00004632"/>
    </source>
</evidence>
<keyword evidence="10" id="KW-0443">Lipid metabolism</keyword>
<comment type="subcellular location">
    <subcellularLocation>
        <location evidence="3">Cell projection</location>
        <location evidence="3">Ruffle membrane</location>
    </subcellularLocation>
    <subcellularLocation>
        <location evidence="2">Cytoplasm</location>
    </subcellularLocation>
    <subcellularLocation>
        <location evidence="1">Membrane</location>
        <topology evidence="1">Peripheral membrane protein</topology>
    </subcellularLocation>
</comment>
<accession>A0A852W2V5</accession>
<evidence type="ECO:0000256" key="9">
    <source>
        <dbReference type="ARBA" id="ARBA00022946"/>
    </source>
</evidence>
<evidence type="ECO:0000256" key="20">
    <source>
        <dbReference type="ARBA" id="ARBA00047734"/>
    </source>
</evidence>
<evidence type="ECO:0000256" key="14">
    <source>
        <dbReference type="ARBA" id="ARBA00037002"/>
    </source>
</evidence>
<dbReference type="Pfam" id="PF03061">
    <property type="entry name" value="4HBT"/>
    <property type="match status" value="1"/>
</dbReference>
<dbReference type="Proteomes" id="UP000549695">
    <property type="component" value="Unassembled WGS sequence"/>
</dbReference>
<evidence type="ECO:0000256" key="23">
    <source>
        <dbReference type="ARBA" id="ARBA00048180"/>
    </source>
</evidence>
<dbReference type="GO" id="GO:0016020">
    <property type="term" value="C:membrane"/>
    <property type="evidence" value="ECO:0007669"/>
    <property type="project" value="UniProtKB-SubCell"/>
</dbReference>
<comment type="caution">
    <text evidence="25">The sequence shown here is derived from an EMBL/GenBank/DDBJ whole genome shotgun (WGS) entry which is preliminary data.</text>
</comment>
<evidence type="ECO:0000256" key="1">
    <source>
        <dbReference type="ARBA" id="ARBA00004170"/>
    </source>
</evidence>
<reference evidence="25 26" key="1">
    <citation type="submission" date="2020-07" db="EMBL/GenBank/DDBJ databases">
        <title>Sequencing the genomes of 1000 actinobacteria strains.</title>
        <authorList>
            <person name="Klenk H.-P."/>
        </authorList>
    </citation>
    <scope>NUCLEOTIDE SEQUENCE [LARGE SCALE GENOMIC DNA]</scope>
    <source>
        <strain evidence="25 26">DSM 44749</strain>
    </source>
</reference>
<evidence type="ECO:0000256" key="2">
    <source>
        <dbReference type="ARBA" id="ARBA00004496"/>
    </source>
</evidence>